<evidence type="ECO:0000313" key="3">
    <source>
        <dbReference type="Proteomes" id="UP000631791"/>
    </source>
</evidence>
<feature type="transmembrane region" description="Helical" evidence="1">
    <location>
        <begin position="79"/>
        <end position="98"/>
    </location>
</feature>
<dbReference type="RefSeq" id="WP_196923716.1">
    <property type="nucleotide sequence ID" value="NZ_JADOTY010000001.1"/>
</dbReference>
<proteinExistence type="predicted"/>
<sequence length="182" mass="20237">MSVDQGQSGLLAVSQKSPPGDPLQVYRALAEDSVNKLRDHYDWRAKWHRRLFRSTGILVIVVSASLPLLAGFSYPGKNLVIAVSGVVIATATALRTFYQWDQMWALLRRTHFGLIEASNQWRLAFGRAEATADPAEREQRAYAATEALLAKIEGIRSAETEKFFSSLAFPEESALTGKPFRP</sequence>
<gene>
    <name evidence="2" type="ORF">IW249_005823</name>
</gene>
<comment type="caution">
    <text evidence="2">The sequence shown here is derived from an EMBL/GenBank/DDBJ whole genome shotgun (WGS) entry which is preliminary data.</text>
</comment>
<dbReference type="EMBL" id="JADOTY010000001">
    <property type="protein sequence ID" value="MBG6105409.1"/>
    <property type="molecule type" value="Genomic_DNA"/>
</dbReference>
<name>A0ABS0K9T9_9ACTN</name>
<dbReference type="NCBIfam" id="NF033634">
    <property type="entry name" value="SLATT_1"/>
    <property type="match status" value="1"/>
</dbReference>
<evidence type="ECO:0000256" key="1">
    <source>
        <dbReference type="SAM" id="Phobius"/>
    </source>
</evidence>
<keyword evidence="3" id="KW-1185">Reference proteome</keyword>
<keyword evidence="1" id="KW-0472">Membrane</keyword>
<organism evidence="2 3">
    <name type="scientific">Micromonospora vinacea</name>
    <dbReference type="NCBI Taxonomy" id="709878"/>
    <lineage>
        <taxon>Bacteria</taxon>
        <taxon>Bacillati</taxon>
        <taxon>Actinomycetota</taxon>
        <taxon>Actinomycetes</taxon>
        <taxon>Micromonosporales</taxon>
        <taxon>Micromonosporaceae</taxon>
        <taxon>Micromonospora</taxon>
    </lineage>
</organism>
<dbReference type="Proteomes" id="UP000631791">
    <property type="component" value="Unassembled WGS sequence"/>
</dbReference>
<reference evidence="2 3" key="1">
    <citation type="submission" date="2020-11" db="EMBL/GenBank/DDBJ databases">
        <title>Sequencing the genomes of 1000 actinobacteria strains.</title>
        <authorList>
            <person name="Klenk H.-P."/>
        </authorList>
    </citation>
    <scope>NUCLEOTIDE SEQUENCE [LARGE SCALE GENOMIC DNA]</scope>
    <source>
        <strain evidence="2 3">DSM 101695</strain>
    </source>
</reference>
<keyword evidence="1" id="KW-0812">Transmembrane</keyword>
<evidence type="ECO:0008006" key="4">
    <source>
        <dbReference type="Google" id="ProtNLM"/>
    </source>
</evidence>
<accession>A0ABS0K9T9</accession>
<evidence type="ECO:0000313" key="2">
    <source>
        <dbReference type="EMBL" id="MBG6105409.1"/>
    </source>
</evidence>
<protein>
    <recommendedName>
        <fullName evidence="4">DUF4231 domain-containing protein</fullName>
    </recommendedName>
</protein>
<feature type="transmembrane region" description="Helical" evidence="1">
    <location>
        <begin position="51"/>
        <end position="73"/>
    </location>
</feature>
<keyword evidence="1" id="KW-1133">Transmembrane helix</keyword>